<gene>
    <name evidence="2 4" type="ORF">BDZ99DRAFT_531706</name>
</gene>
<proteinExistence type="predicted"/>
<dbReference type="PANTHER" id="PTHR33112">
    <property type="entry name" value="DOMAIN PROTEIN, PUTATIVE-RELATED"/>
    <property type="match status" value="1"/>
</dbReference>
<organism evidence="2">
    <name type="scientific">Mytilinidion resinicola</name>
    <dbReference type="NCBI Taxonomy" id="574789"/>
    <lineage>
        <taxon>Eukaryota</taxon>
        <taxon>Fungi</taxon>
        <taxon>Dikarya</taxon>
        <taxon>Ascomycota</taxon>
        <taxon>Pezizomycotina</taxon>
        <taxon>Dothideomycetes</taxon>
        <taxon>Pleosporomycetidae</taxon>
        <taxon>Mytilinidiales</taxon>
        <taxon>Mytilinidiaceae</taxon>
        <taxon>Mytilinidion</taxon>
    </lineage>
</organism>
<sequence length="207" mass="23607">GRTIPSSQVKAKTIANWIRKCEDWHGGDCDRMITSTSSGNLQTLRLIDTWRLCIVECSIYYLYLTLSYVWGNASPFELKSVNVDELGTPGALKTLWEQIPRTIQDAIRFTSKLRKRWLWVDSMCIIQDSDDDKSLYIPHMHVVYDRALLTIVAATGDSADAGLPGIRRGSGVRGQSIKEIIPGFRLVYLPDLRRAFSDCWYETRAWT</sequence>
<reference evidence="4" key="3">
    <citation type="submission" date="2025-04" db="UniProtKB">
        <authorList>
            <consortium name="RefSeq"/>
        </authorList>
    </citation>
    <scope>IDENTIFICATION</scope>
    <source>
        <strain evidence="4">CBS 304.34</strain>
    </source>
</reference>
<evidence type="ECO:0000259" key="1">
    <source>
        <dbReference type="Pfam" id="PF06985"/>
    </source>
</evidence>
<reference evidence="2 4" key="1">
    <citation type="journal article" date="2020" name="Stud. Mycol.">
        <title>101 Dothideomycetes genomes: a test case for predicting lifestyles and emergence of pathogens.</title>
        <authorList>
            <person name="Haridas S."/>
            <person name="Albert R."/>
            <person name="Binder M."/>
            <person name="Bloem J."/>
            <person name="Labutti K."/>
            <person name="Salamov A."/>
            <person name="Andreopoulos B."/>
            <person name="Baker S."/>
            <person name="Barry K."/>
            <person name="Bills G."/>
            <person name="Bluhm B."/>
            <person name="Cannon C."/>
            <person name="Castanera R."/>
            <person name="Culley D."/>
            <person name="Daum C."/>
            <person name="Ezra D."/>
            <person name="Gonzalez J."/>
            <person name="Henrissat B."/>
            <person name="Kuo A."/>
            <person name="Liang C."/>
            <person name="Lipzen A."/>
            <person name="Lutzoni F."/>
            <person name="Magnuson J."/>
            <person name="Mondo S."/>
            <person name="Nolan M."/>
            <person name="Ohm R."/>
            <person name="Pangilinan J."/>
            <person name="Park H.-J."/>
            <person name="Ramirez L."/>
            <person name="Alfaro M."/>
            <person name="Sun H."/>
            <person name="Tritt A."/>
            <person name="Yoshinaga Y."/>
            <person name="Zwiers L.-H."/>
            <person name="Turgeon B."/>
            <person name="Goodwin S."/>
            <person name="Spatafora J."/>
            <person name="Crous P."/>
            <person name="Grigoriev I."/>
        </authorList>
    </citation>
    <scope>NUCLEOTIDE SEQUENCE</scope>
    <source>
        <strain evidence="2 4">CBS 304.34</strain>
    </source>
</reference>
<dbReference type="OrthoDB" id="5135333at2759"/>
<reference evidence="4" key="2">
    <citation type="submission" date="2020-04" db="EMBL/GenBank/DDBJ databases">
        <authorList>
            <consortium name="NCBI Genome Project"/>
        </authorList>
    </citation>
    <scope>NUCLEOTIDE SEQUENCE</scope>
    <source>
        <strain evidence="4">CBS 304.34</strain>
    </source>
</reference>
<dbReference type="GeneID" id="54467355"/>
<dbReference type="InterPro" id="IPR010730">
    <property type="entry name" value="HET"/>
</dbReference>
<keyword evidence="3" id="KW-1185">Reference proteome</keyword>
<evidence type="ECO:0000313" key="2">
    <source>
        <dbReference type="EMBL" id="KAF2809423.1"/>
    </source>
</evidence>
<dbReference type="Pfam" id="PF06985">
    <property type="entry name" value="HET"/>
    <property type="match status" value="1"/>
</dbReference>
<protein>
    <submittedName>
        <fullName evidence="2 4">HET-domain-containing protein</fullName>
    </submittedName>
</protein>
<dbReference type="PANTHER" id="PTHR33112:SF12">
    <property type="entry name" value="HETEROKARYON INCOMPATIBILITY DOMAIN-CONTAINING PROTEIN"/>
    <property type="match status" value="1"/>
</dbReference>
<accession>A0A6A6YLI2</accession>
<name>A0A6A6YLI2_9PEZI</name>
<dbReference type="AlphaFoldDB" id="A0A6A6YLI2"/>
<feature type="non-terminal residue" evidence="2">
    <location>
        <position position="1"/>
    </location>
</feature>
<dbReference type="EMBL" id="MU003701">
    <property type="protein sequence ID" value="KAF2809423.1"/>
    <property type="molecule type" value="Genomic_DNA"/>
</dbReference>
<evidence type="ECO:0000313" key="3">
    <source>
        <dbReference type="Proteomes" id="UP000504636"/>
    </source>
</evidence>
<dbReference type="RefSeq" id="XP_033576387.1">
    <property type="nucleotide sequence ID" value="XM_033726462.1"/>
</dbReference>
<evidence type="ECO:0000313" key="4">
    <source>
        <dbReference type="RefSeq" id="XP_033576387.1"/>
    </source>
</evidence>
<feature type="domain" description="Heterokaryon incompatibility" evidence="1">
    <location>
        <begin position="63"/>
        <end position="207"/>
    </location>
</feature>
<dbReference type="Proteomes" id="UP000504636">
    <property type="component" value="Unplaced"/>
</dbReference>